<dbReference type="Gene3D" id="3.40.50.11540">
    <property type="entry name" value="NADH-ubiquinone oxidoreductase 51kDa subunit"/>
    <property type="match status" value="1"/>
</dbReference>
<keyword evidence="13" id="KW-1185">Reference proteome</keyword>
<gene>
    <name evidence="12" type="ORF">HF519_03210</name>
</gene>
<sequence>MAVDPRSARFALHEARSWRGDDSGLLGPTPFTRETHDAYAALGGYPDRGARGAGLLDRLAGTPGMAALQGRGGAAFPALTKIRAAARAAAAAPSPPVVVANGAEGEPLSVKDRYLLRYRPHLVLDGLLTVAAALGAPQAHVYVADAVARASVETALADLAEPDPVTTVHVFAAQDTYVAGEETAVVRALTTGIARPVDKPPRPFQVGVRGAPTLVLNVETLACIARTGLRGASRAGATFLATVSGAGRSPVLYELPIGLGLGDLLREHLGRQDSGLDVLIGGFFGGIIPAWPDLELSHPGVARRGAGLGCGSLHLLEPPACPVAVAADVVAFYAEHNAGQCGMCMASSTAIAATLAELGEPRPDRNYAELLPRWAAQLRGRGACAVPDAIAVLLRSLLRHHPQTVTRHLAAGCDRCRRIKGDSRWEHLVVTLPVPADEPTDPLAAELVPSAMGAR</sequence>
<name>A0A848DDE9_9PSEU</name>
<keyword evidence="7" id="KW-0479">Metal-binding</keyword>
<evidence type="ECO:0000256" key="1">
    <source>
        <dbReference type="ARBA" id="ARBA00001917"/>
    </source>
</evidence>
<organism evidence="12 13">
    <name type="scientific">Pseudonocardia bannensis</name>
    <dbReference type="NCBI Taxonomy" id="630973"/>
    <lineage>
        <taxon>Bacteria</taxon>
        <taxon>Bacillati</taxon>
        <taxon>Actinomycetota</taxon>
        <taxon>Actinomycetes</taxon>
        <taxon>Pseudonocardiales</taxon>
        <taxon>Pseudonocardiaceae</taxon>
        <taxon>Pseudonocardia</taxon>
    </lineage>
</organism>
<dbReference type="Gene3D" id="3.10.20.600">
    <property type="match status" value="1"/>
</dbReference>
<dbReference type="Pfam" id="PF10589">
    <property type="entry name" value="NADH_4Fe-4S"/>
    <property type="match status" value="1"/>
</dbReference>
<dbReference type="GO" id="GO:0051539">
    <property type="term" value="F:4 iron, 4 sulfur cluster binding"/>
    <property type="evidence" value="ECO:0007669"/>
    <property type="project" value="UniProtKB-KW"/>
</dbReference>
<keyword evidence="9" id="KW-0411">Iron-sulfur</keyword>
<evidence type="ECO:0000259" key="10">
    <source>
        <dbReference type="Pfam" id="PF01512"/>
    </source>
</evidence>
<dbReference type="PANTHER" id="PTHR11780:SF10">
    <property type="entry name" value="NADH DEHYDROGENASE [UBIQUINONE] FLAVOPROTEIN 1, MITOCHONDRIAL"/>
    <property type="match status" value="1"/>
</dbReference>
<evidence type="ECO:0000259" key="11">
    <source>
        <dbReference type="Pfam" id="PF10589"/>
    </source>
</evidence>
<evidence type="ECO:0000256" key="7">
    <source>
        <dbReference type="ARBA" id="ARBA00022723"/>
    </source>
</evidence>
<evidence type="ECO:0000256" key="4">
    <source>
        <dbReference type="ARBA" id="ARBA00022485"/>
    </source>
</evidence>
<dbReference type="InterPro" id="IPR050837">
    <property type="entry name" value="ComplexI_51kDa_subunit"/>
</dbReference>
<dbReference type="SUPFAM" id="SSF142019">
    <property type="entry name" value="Nqo1 FMN-binding domain-like"/>
    <property type="match status" value="1"/>
</dbReference>
<dbReference type="GO" id="GO:0045333">
    <property type="term" value="P:cellular respiration"/>
    <property type="evidence" value="ECO:0007669"/>
    <property type="project" value="TreeGrafter"/>
</dbReference>
<evidence type="ECO:0000256" key="9">
    <source>
        <dbReference type="ARBA" id="ARBA00023014"/>
    </source>
</evidence>
<dbReference type="AlphaFoldDB" id="A0A848DDE9"/>
<dbReference type="SUPFAM" id="SSF142984">
    <property type="entry name" value="Nqo1 middle domain-like"/>
    <property type="match status" value="1"/>
</dbReference>
<accession>A0A848DDE9</accession>
<dbReference type="PANTHER" id="PTHR11780">
    <property type="entry name" value="NADH-UBIQUINONE OXIDOREDUCTASE FLAVOPROTEIN 1 NDUFV1"/>
    <property type="match status" value="1"/>
</dbReference>
<evidence type="ECO:0000256" key="6">
    <source>
        <dbReference type="ARBA" id="ARBA00022643"/>
    </source>
</evidence>
<feature type="domain" description="NADH-ubiquinone oxidoreductase 51kDa subunit iron-sulphur binding" evidence="11">
    <location>
        <begin position="325"/>
        <end position="408"/>
    </location>
</feature>
<dbReference type="RefSeq" id="WP_169410098.1">
    <property type="nucleotide sequence ID" value="NZ_JAAXKZ010000006.1"/>
</dbReference>
<dbReference type="Gene3D" id="1.20.1440.230">
    <property type="entry name" value="NADH-ubiquinone oxidoreductase 51kDa subunit, iron-sulphur binding domain"/>
    <property type="match status" value="1"/>
</dbReference>
<dbReference type="InterPro" id="IPR011538">
    <property type="entry name" value="Nuo51_FMN-bd"/>
</dbReference>
<evidence type="ECO:0000313" key="12">
    <source>
        <dbReference type="EMBL" id="NMH90605.1"/>
    </source>
</evidence>
<feature type="domain" description="NADH-ubiquinone oxidoreductase 51kDa subunit FMN-binding" evidence="10">
    <location>
        <begin position="66"/>
        <end position="225"/>
    </location>
</feature>
<proteinExistence type="inferred from homology"/>
<comment type="cofactor">
    <cofactor evidence="1">
        <name>FMN</name>
        <dbReference type="ChEBI" id="CHEBI:58210"/>
    </cofactor>
</comment>
<evidence type="ECO:0000256" key="8">
    <source>
        <dbReference type="ARBA" id="ARBA00023004"/>
    </source>
</evidence>
<evidence type="ECO:0000313" key="13">
    <source>
        <dbReference type="Proteomes" id="UP000586918"/>
    </source>
</evidence>
<keyword evidence="6" id="KW-0288">FMN</keyword>
<dbReference type="GO" id="GO:0003954">
    <property type="term" value="F:NADH dehydrogenase activity"/>
    <property type="evidence" value="ECO:0007669"/>
    <property type="project" value="TreeGrafter"/>
</dbReference>
<comment type="caution">
    <text evidence="12">The sequence shown here is derived from an EMBL/GenBank/DDBJ whole genome shotgun (WGS) entry which is preliminary data.</text>
</comment>
<comment type="similarity">
    <text evidence="3">Belongs to the complex I 51 kDa subunit family.</text>
</comment>
<dbReference type="SUPFAM" id="SSF140490">
    <property type="entry name" value="Nqo1C-terminal domain-like"/>
    <property type="match status" value="1"/>
</dbReference>
<evidence type="ECO:0000256" key="3">
    <source>
        <dbReference type="ARBA" id="ARBA00007523"/>
    </source>
</evidence>
<evidence type="ECO:0000256" key="5">
    <source>
        <dbReference type="ARBA" id="ARBA00022630"/>
    </source>
</evidence>
<dbReference type="InterPro" id="IPR037225">
    <property type="entry name" value="Nuo51_FMN-bd_sf"/>
</dbReference>
<keyword evidence="8" id="KW-0408">Iron</keyword>
<dbReference type="InterPro" id="IPR037207">
    <property type="entry name" value="Nuop51_4Fe4S-bd_sf"/>
</dbReference>
<keyword evidence="5" id="KW-0285">Flavoprotein</keyword>
<dbReference type="EMBL" id="JAAXKZ010000006">
    <property type="protein sequence ID" value="NMH90605.1"/>
    <property type="molecule type" value="Genomic_DNA"/>
</dbReference>
<reference evidence="12 13" key="1">
    <citation type="submission" date="2020-04" db="EMBL/GenBank/DDBJ databases">
        <authorList>
            <person name="Klaysubun C."/>
            <person name="Duangmal K."/>
            <person name="Lipun K."/>
        </authorList>
    </citation>
    <scope>NUCLEOTIDE SEQUENCE [LARGE SCALE GENOMIC DNA]</scope>
    <source>
        <strain evidence="12 13">DSM 45300</strain>
    </source>
</reference>
<keyword evidence="4" id="KW-0004">4Fe-4S</keyword>
<dbReference type="InterPro" id="IPR019575">
    <property type="entry name" value="Nuop51_4Fe4S-bd"/>
</dbReference>
<dbReference type="Pfam" id="PF01512">
    <property type="entry name" value="Complex1_51K"/>
    <property type="match status" value="1"/>
</dbReference>
<evidence type="ECO:0008006" key="14">
    <source>
        <dbReference type="Google" id="ProtNLM"/>
    </source>
</evidence>
<protein>
    <recommendedName>
        <fullName evidence="14">NADH:ubiquinone oxidoreductase subunit F (NADH-binding)</fullName>
    </recommendedName>
</protein>
<dbReference type="Proteomes" id="UP000586918">
    <property type="component" value="Unassembled WGS sequence"/>
</dbReference>
<comment type="cofactor">
    <cofactor evidence="2">
        <name>[4Fe-4S] cluster</name>
        <dbReference type="ChEBI" id="CHEBI:49883"/>
    </cofactor>
</comment>
<evidence type="ECO:0000256" key="2">
    <source>
        <dbReference type="ARBA" id="ARBA00001966"/>
    </source>
</evidence>
<dbReference type="GO" id="GO:0046872">
    <property type="term" value="F:metal ion binding"/>
    <property type="evidence" value="ECO:0007669"/>
    <property type="project" value="UniProtKB-KW"/>
</dbReference>